<dbReference type="InterPro" id="IPR002410">
    <property type="entry name" value="Peptidase_S33"/>
</dbReference>
<dbReference type="Proteomes" id="UP000266273">
    <property type="component" value="Unassembled WGS sequence"/>
</dbReference>
<evidence type="ECO:0000256" key="4">
    <source>
        <dbReference type="ARBA" id="ARBA00012568"/>
    </source>
</evidence>
<dbReference type="InterPro" id="IPR029058">
    <property type="entry name" value="AB_hydrolase_fold"/>
</dbReference>
<dbReference type="EMBL" id="QXDF01000001">
    <property type="protein sequence ID" value="RIA55212.1"/>
    <property type="molecule type" value="Genomic_DNA"/>
</dbReference>
<dbReference type="Pfam" id="PF00561">
    <property type="entry name" value="Abhydrolase_1"/>
    <property type="match status" value="1"/>
</dbReference>
<evidence type="ECO:0000256" key="3">
    <source>
        <dbReference type="ARBA" id="ARBA00010088"/>
    </source>
</evidence>
<dbReference type="PANTHER" id="PTHR43722">
    <property type="entry name" value="PROLINE IMINOPEPTIDASE"/>
    <property type="match status" value="1"/>
</dbReference>
<dbReference type="PANTHER" id="PTHR43722:SF1">
    <property type="entry name" value="PROLINE IMINOPEPTIDASE"/>
    <property type="match status" value="1"/>
</dbReference>
<feature type="active site" description="Nucleophile" evidence="12">
    <location>
        <position position="119"/>
    </location>
</feature>
<evidence type="ECO:0000256" key="8">
    <source>
        <dbReference type="ARBA" id="ARBA00022670"/>
    </source>
</evidence>
<keyword evidence="9 11" id="KW-0378">Hydrolase</keyword>
<dbReference type="GO" id="GO:0005737">
    <property type="term" value="C:cytoplasm"/>
    <property type="evidence" value="ECO:0007669"/>
    <property type="project" value="UniProtKB-SubCell"/>
</dbReference>
<feature type="active site" evidence="12">
    <location>
        <position position="275"/>
    </location>
</feature>
<evidence type="ECO:0000256" key="12">
    <source>
        <dbReference type="PIRSR" id="PIRSR006431-1"/>
    </source>
</evidence>
<protein>
    <recommendedName>
        <fullName evidence="5 11">Proline iminopeptidase</fullName>
        <shortName evidence="11">PIP</shortName>
        <ecNumber evidence="4 11">3.4.11.5</ecNumber>
    </recommendedName>
    <alternativeName>
        <fullName evidence="10 11">Prolyl aminopeptidase</fullName>
    </alternativeName>
</protein>
<comment type="subcellular location">
    <subcellularLocation>
        <location evidence="2 11">Cytoplasm</location>
    </subcellularLocation>
</comment>
<dbReference type="Gene3D" id="3.40.50.1820">
    <property type="entry name" value="alpha/beta hydrolase"/>
    <property type="match status" value="1"/>
</dbReference>
<keyword evidence="16" id="KW-1185">Reference proteome</keyword>
<evidence type="ECO:0000313" key="16">
    <source>
        <dbReference type="Proteomes" id="UP000266273"/>
    </source>
</evidence>
<evidence type="ECO:0000256" key="2">
    <source>
        <dbReference type="ARBA" id="ARBA00004496"/>
    </source>
</evidence>
<gene>
    <name evidence="15" type="ORF">BXY53_0271</name>
</gene>
<dbReference type="AlphaFoldDB" id="A0A397Q226"/>
<dbReference type="PRINTS" id="PR00111">
    <property type="entry name" value="ABHYDROLASE"/>
</dbReference>
<comment type="caution">
    <text evidence="15">The sequence shown here is derived from an EMBL/GenBank/DDBJ whole genome shotgun (WGS) entry which is preliminary data.</text>
</comment>
<name>A0A397Q226_9HYPH</name>
<dbReference type="InterPro" id="IPR005944">
    <property type="entry name" value="Pro_iminopeptidase"/>
</dbReference>
<evidence type="ECO:0000256" key="6">
    <source>
        <dbReference type="ARBA" id="ARBA00022438"/>
    </source>
</evidence>
<dbReference type="PRINTS" id="PR00793">
    <property type="entry name" value="PROAMNOPTASE"/>
</dbReference>
<proteinExistence type="inferred from homology"/>
<keyword evidence="7 11" id="KW-0963">Cytoplasm</keyword>
<accession>A0A397Q226</accession>
<dbReference type="EC" id="3.4.11.5" evidence="4 11"/>
<dbReference type="SUPFAM" id="SSF53474">
    <property type="entry name" value="alpha/beta-Hydrolases"/>
    <property type="match status" value="1"/>
</dbReference>
<evidence type="ECO:0000259" key="14">
    <source>
        <dbReference type="Pfam" id="PF00561"/>
    </source>
</evidence>
<reference evidence="15 16" key="1">
    <citation type="submission" date="2018-08" db="EMBL/GenBank/DDBJ databases">
        <title>Genomic Encyclopedia of Archaeal and Bacterial Type Strains, Phase II (KMG-II): from individual species to whole genera.</title>
        <authorList>
            <person name="Goeker M."/>
        </authorList>
    </citation>
    <scope>NUCLEOTIDE SEQUENCE [LARGE SCALE GENOMIC DNA]</scope>
    <source>
        <strain evidence="15 16">DSM 5002</strain>
    </source>
</reference>
<evidence type="ECO:0000256" key="7">
    <source>
        <dbReference type="ARBA" id="ARBA00022490"/>
    </source>
</evidence>
<evidence type="ECO:0000256" key="5">
    <source>
        <dbReference type="ARBA" id="ARBA00021843"/>
    </source>
</evidence>
<evidence type="ECO:0000256" key="13">
    <source>
        <dbReference type="RuleBase" id="RU003421"/>
    </source>
</evidence>
<dbReference type="InterPro" id="IPR000073">
    <property type="entry name" value="AB_hydrolase_1"/>
</dbReference>
<dbReference type="GO" id="GO:0006508">
    <property type="term" value="P:proteolysis"/>
    <property type="evidence" value="ECO:0007669"/>
    <property type="project" value="UniProtKB-KW"/>
</dbReference>
<feature type="active site" description="Proton donor" evidence="12">
    <location>
        <position position="303"/>
    </location>
</feature>
<sequence length="324" mass="36922">MDFPPPEERLDLYPPIDQTNACGFLPEQDGHEVYYEECGNPRGIPVVLLHGGPGGAISDVMRRFHDPDRYRIILFDQRGCGKSRPRASLEHNTTWHLVEDMERLRKHLGVESWQVFGGSWGSTLALAYAQRYPERVTSLIVRGIFTLRRSELLWFYQSGASWLFPDAFEKFLAPIPPDERGDLIAAYYKRLTGPDQQVQLEAARAWSVWEGSTLALQIDPATVEKFSCSSYALAFARIECHYFYHGGFFEYDGQLLNEMDRIRHLPGVIVQGRYDLVTPPATAWQLAKLWPKAPLQIVPDAGHAMTEPGIVDRLVRATRKFAEQ</sequence>
<comment type="catalytic activity">
    <reaction evidence="1 11 13">
        <text>Release of N-terminal proline from a peptide.</text>
        <dbReference type="EC" id="3.4.11.5"/>
    </reaction>
</comment>
<dbReference type="PIRSF" id="PIRSF006431">
    <property type="entry name" value="Pept_S33"/>
    <property type="match status" value="1"/>
</dbReference>
<evidence type="ECO:0000256" key="11">
    <source>
        <dbReference type="PIRNR" id="PIRNR006431"/>
    </source>
</evidence>
<dbReference type="NCBIfam" id="TIGR01249">
    <property type="entry name" value="pro_imino_pep_1"/>
    <property type="match status" value="1"/>
</dbReference>
<keyword evidence="8 11" id="KW-0645">Protease</keyword>
<keyword evidence="6 11" id="KW-0031">Aminopeptidase</keyword>
<feature type="domain" description="AB hydrolase-1" evidence="14">
    <location>
        <begin position="45"/>
        <end position="304"/>
    </location>
</feature>
<evidence type="ECO:0000313" key="15">
    <source>
        <dbReference type="EMBL" id="RIA55212.1"/>
    </source>
</evidence>
<evidence type="ECO:0000256" key="1">
    <source>
        <dbReference type="ARBA" id="ARBA00001585"/>
    </source>
</evidence>
<dbReference type="RefSeq" id="WP_425359175.1">
    <property type="nucleotide sequence ID" value="NZ_QXDF01000001.1"/>
</dbReference>
<organism evidence="15 16">
    <name type="scientific">Dichotomicrobium thermohalophilum</name>
    <dbReference type="NCBI Taxonomy" id="933063"/>
    <lineage>
        <taxon>Bacteria</taxon>
        <taxon>Pseudomonadati</taxon>
        <taxon>Pseudomonadota</taxon>
        <taxon>Alphaproteobacteria</taxon>
        <taxon>Hyphomicrobiales</taxon>
        <taxon>Hyphomicrobiaceae</taxon>
        <taxon>Dichotomicrobium</taxon>
    </lineage>
</organism>
<comment type="similarity">
    <text evidence="3 11 13">Belongs to the peptidase S33 family.</text>
</comment>
<dbReference type="GO" id="GO:0004177">
    <property type="term" value="F:aminopeptidase activity"/>
    <property type="evidence" value="ECO:0007669"/>
    <property type="project" value="UniProtKB-UniRule"/>
</dbReference>
<evidence type="ECO:0000256" key="9">
    <source>
        <dbReference type="ARBA" id="ARBA00022801"/>
    </source>
</evidence>
<evidence type="ECO:0000256" key="10">
    <source>
        <dbReference type="ARBA" id="ARBA00029605"/>
    </source>
</evidence>